<reference evidence="2 3" key="1">
    <citation type="submission" date="2016-05" db="EMBL/GenBank/DDBJ databases">
        <title>Comparative analysis of secretome profiles of manganese(II)-oxidizing ascomycete fungi.</title>
        <authorList>
            <consortium name="DOE Joint Genome Institute"/>
            <person name="Zeiner C.A."/>
            <person name="Purvine S.O."/>
            <person name="Zink E.M."/>
            <person name="Wu S."/>
            <person name="Pasa-Tolic L."/>
            <person name="Chaput D.L."/>
            <person name="Haridas S."/>
            <person name="Grigoriev I.V."/>
            <person name="Santelli C.M."/>
            <person name="Hansel C.M."/>
        </authorList>
    </citation>
    <scope>NUCLEOTIDE SEQUENCE [LARGE SCALE GENOMIC DNA]</scope>
    <source>
        <strain evidence="2 3">AP3s5-JAC2a</strain>
    </source>
</reference>
<evidence type="ECO:0000313" key="2">
    <source>
        <dbReference type="EMBL" id="OAG09105.1"/>
    </source>
</evidence>
<dbReference type="RefSeq" id="XP_018039470.1">
    <property type="nucleotide sequence ID" value="XM_018186859.1"/>
</dbReference>
<organism evidence="2 3">
    <name type="scientific">Paraphaeosphaeria sporulosa</name>
    <dbReference type="NCBI Taxonomy" id="1460663"/>
    <lineage>
        <taxon>Eukaryota</taxon>
        <taxon>Fungi</taxon>
        <taxon>Dikarya</taxon>
        <taxon>Ascomycota</taxon>
        <taxon>Pezizomycotina</taxon>
        <taxon>Dothideomycetes</taxon>
        <taxon>Pleosporomycetidae</taxon>
        <taxon>Pleosporales</taxon>
        <taxon>Massarineae</taxon>
        <taxon>Didymosphaeriaceae</taxon>
        <taxon>Paraphaeosphaeria</taxon>
    </lineage>
</organism>
<evidence type="ECO:0000313" key="3">
    <source>
        <dbReference type="Proteomes" id="UP000077069"/>
    </source>
</evidence>
<dbReference type="GeneID" id="28770345"/>
<dbReference type="EMBL" id="KV441550">
    <property type="protein sequence ID" value="OAG09105.1"/>
    <property type="molecule type" value="Genomic_DNA"/>
</dbReference>
<accession>A0A177CNJ0</accession>
<gene>
    <name evidence="2" type="ORF">CC84DRAFT_606634</name>
</gene>
<protein>
    <submittedName>
        <fullName evidence="2">Uncharacterized protein</fullName>
    </submittedName>
</protein>
<name>A0A177CNJ0_9PLEO</name>
<keyword evidence="3" id="KW-1185">Reference proteome</keyword>
<sequence length="220" mass="23851">MITVDRMFQNIRDIVKTKSVTVATKKDLEGAYKKSERPESKRSVGNAGQSSQPAGDMSSTPMPVSAVINANTAPQQAQTTSVSSRTSDHPWTWSQEHSDYYKPVYGADGRLVKFVWGRATLSQTTHPLSQVSTTSDASQCGQATPAEPQAPAYSPMPQSRLHLPSGQYGLEQTDRYGPTARAQPSPHQQPAQYPWSIIPQSPQTAQHYEAPSGQPNSGGP</sequence>
<dbReference type="AlphaFoldDB" id="A0A177CNJ0"/>
<proteinExistence type="predicted"/>
<feature type="compositionally biased region" description="Polar residues" evidence="1">
    <location>
        <begin position="46"/>
        <end position="85"/>
    </location>
</feature>
<feature type="compositionally biased region" description="Polar residues" evidence="1">
    <location>
        <begin position="125"/>
        <end position="142"/>
    </location>
</feature>
<feature type="region of interest" description="Disordered" evidence="1">
    <location>
        <begin position="125"/>
        <end position="220"/>
    </location>
</feature>
<feature type="region of interest" description="Disordered" evidence="1">
    <location>
        <begin position="25"/>
        <end position="94"/>
    </location>
</feature>
<feature type="compositionally biased region" description="Basic and acidic residues" evidence="1">
    <location>
        <begin position="25"/>
        <end position="42"/>
    </location>
</feature>
<dbReference type="Proteomes" id="UP000077069">
    <property type="component" value="Unassembled WGS sequence"/>
</dbReference>
<evidence type="ECO:0000256" key="1">
    <source>
        <dbReference type="SAM" id="MobiDB-lite"/>
    </source>
</evidence>
<dbReference type="InParanoid" id="A0A177CNJ0"/>